<reference evidence="1" key="1">
    <citation type="journal article" date="2019" name="bioRxiv">
        <title>The Genome of the Zebra Mussel, Dreissena polymorpha: A Resource for Invasive Species Research.</title>
        <authorList>
            <person name="McCartney M.A."/>
            <person name="Auch B."/>
            <person name="Kono T."/>
            <person name="Mallez S."/>
            <person name="Zhang Y."/>
            <person name="Obille A."/>
            <person name="Becker A."/>
            <person name="Abrahante J.E."/>
            <person name="Garbe J."/>
            <person name="Badalamenti J.P."/>
            <person name="Herman A."/>
            <person name="Mangelson H."/>
            <person name="Liachko I."/>
            <person name="Sullivan S."/>
            <person name="Sone E.D."/>
            <person name="Koren S."/>
            <person name="Silverstein K.A.T."/>
            <person name="Beckman K.B."/>
            <person name="Gohl D.M."/>
        </authorList>
    </citation>
    <scope>NUCLEOTIDE SEQUENCE</scope>
    <source>
        <strain evidence="1">Duluth1</strain>
        <tissue evidence="1">Whole animal</tissue>
    </source>
</reference>
<proteinExistence type="predicted"/>
<dbReference type="EMBL" id="JAIWYP010000004">
    <property type="protein sequence ID" value="KAH3837548.1"/>
    <property type="molecule type" value="Genomic_DNA"/>
</dbReference>
<accession>A0A9D4KCZ3</accession>
<keyword evidence="2" id="KW-1185">Reference proteome</keyword>
<dbReference type="Proteomes" id="UP000828390">
    <property type="component" value="Unassembled WGS sequence"/>
</dbReference>
<sequence length="122" mass="14262">MMLEQHICCSSKEFKVSTHLVRHKGGCRCDALRACLPFTIACGYKEGALVVAKFPFFKNREVVRRQWPELKDTPYNVFEQFPPEIQKKRRRLVPKMKEAKRGGERAWIAYDTLYIDGRPVSQ</sequence>
<evidence type="ECO:0000313" key="1">
    <source>
        <dbReference type="EMBL" id="KAH3837548.1"/>
    </source>
</evidence>
<evidence type="ECO:0000313" key="2">
    <source>
        <dbReference type="Proteomes" id="UP000828390"/>
    </source>
</evidence>
<protein>
    <submittedName>
        <fullName evidence="1">Uncharacterized protein</fullName>
    </submittedName>
</protein>
<gene>
    <name evidence="1" type="ORF">DPMN_110941</name>
</gene>
<dbReference type="AlphaFoldDB" id="A0A9D4KCZ3"/>
<name>A0A9D4KCZ3_DREPO</name>
<comment type="caution">
    <text evidence="1">The sequence shown here is derived from an EMBL/GenBank/DDBJ whole genome shotgun (WGS) entry which is preliminary data.</text>
</comment>
<reference evidence="1" key="2">
    <citation type="submission" date="2020-11" db="EMBL/GenBank/DDBJ databases">
        <authorList>
            <person name="McCartney M.A."/>
            <person name="Auch B."/>
            <person name="Kono T."/>
            <person name="Mallez S."/>
            <person name="Becker A."/>
            <person name="Gohl D.M."/>
            <person name="Silverstein K.A.T."/>
            <person name="Koren S."/>
            <person name="Bechman K.B."/>
            <person name="Herman A."/>
            <person name="Abrahante J.E."/>
            <person name="Garbe J."/>
        </authorList>
    </citation>
    <scope>NUCLEOTIDE SEQUENCE</scope>
    <source>
        <strain evidence="1">Duluth1</strain>
        <tissue evidence="1">Whole animal</tissue>
    </source>
</reference>
<organism evidence="1 2">
    <name type="scientific">Dreissena polymorpha</name>
    <name type="common">Zebra mussel</name>
    <name type="synonym">Mytilus polymorpha</name>
    <dbReference type="NCBI Taxonomy" id="45954"/>
    <lineage>
        <taxon>Eukaryota</taxon>
        <taxon>Metazoa</taxon>
        <taxon>Spiralia</taxon>
        <taxon>Lophotrochozoa</taxon>
        <taxon>Mollusca</taxon>
        <taxon>Bivalvia</taxon>
        <taxon>Autobranchia</taxon>
        <taxon>Heteroconchia</taxon>
        <taxon>Euheterodonta</taxon>
        <taxon>Imparidentia</taxon>
        <taxon>Neoheterodontei</taxon>
        <taxon>Myida</taxon>
        <taxon>Dreissenoidea</taxon>
        <taxon>Dreissenidae</taxon>
        <taxon>Dreissena</taxon>
    </lineage>
</organism>